<feature type="domain" description="RPAP1 C-terminal" evidence="2">
    <location>
        <begin position="387"/>
        <end position="456"/>
    </location>
</feature>
<dbReference type="AlphaFoldDB" id="A0A7D9CWK6"/>
<dbReference type="Pfam" id="PF08620">
    <property type="entry name" value="RPAP1_C"/>
    <property type="match status" value="1"/>
</dbReference>
<dbReference type="GO" id="GO:0006366">
    <property type="term" value="P:transcription by RNA polymerase II"/>
    <property type="evidence" value="ECO:0007669"/>
    <property type="project" value="InterPro"/>
</dbReference>
<organism evidence="3 4">
    <name type="scientific">Dekkera bruxellensis</name>
    <name type="common">Brettanomyces custersii</name>
    <dbReference type="NCBI Taxonomy" id="5007"/>
    <lineage>
        <taxon>Eukaryota</taxon>
        <taxon>Fungi</taxon>
        <taxon>Dikarya</taxon>
        <taxon>Ascomycota</taxon>
        <taxon>Saccharomycotina</taxon>
        <taxon>Pichiomycetes</taxon>
        <taxon>Pichiales</taxon>
        <taxon>Pichiaceae</taxon>
        <taxon>Brettanomyces</taxon>
    </lineage>
</organism>
<reference evidence="3 4" key="1">
    <citation type="submission" date="2019-07" db="EMBL/GenBank/DDBJ databases">
        <authorList>
            <person name="Friedrich A."/>
            <person name="Schacherer J."/>
        </authorList>
    </citation>
    <scope>NUCLEOTIDE SEQUENCE [LARGE SCALE GENOMIC DNA]</scope>
</reference>
<accession>A0A7D9CWK6</accession>
<feature type="region of interest" description="Disordered" evidence="1">
    <location>
        <begin position="79"/>
        <end position="98"/>
    </location>
</feature>
<name>A0A7D9CWK6_DEKBR</name>
<proteinExistence type="predicted"/>
<dbReference type="PANTHER" id="PTHR21483">
    <property type="entry name" value="RNA POLYMERASE II-ASSOCIATED PROTEIN 1"/>
    <property type="match status" value="1"/>
</dbReference>
<feature type="compositionally biased region" description="Basic and acidic residues" evidence="1">
    <location>
        <begin position="212"/>
        <end position="242"/>
    </location>
</feature>
<dbReference type="PANTHER" id="PTHR21483:SF18">
    <property type="entry name" value="RNA POLYMERASE II-ASSOCIATED PROTEIN 1"/>
    <property type="match status" value="1"/>
</dbReference>
<evidence type="ECO:0000313" key="4">
    <source>
        <dbReference type="Proteomes" id="UP000478008"/>
    </source>
</evidence>
<dbReference type="Proteomes" id="UP000478008">
    <property type="component" value="Unassembled WGS sequence"/>
</dbReference>
<evidence type="ECO:0000259" key="2">
    <source>
        <dbReference type="Pfam" id="PF08620"/>
    </source>
</evidence>
<dbReference type="InterPro" id="IPR013929">
    <property type="entry name" value="RPAP1_C"/>
</dbReference>
<feature type="region of interest" description="Disordered" evidence="1">
    <location>
        <begin position="122"/>
        <end position="294"/>
    </location>
</feature>
<gene>
    <name evidence="3" type="ORF">DEBR0S2_04940G</name>
</gene>
<keyword evidence="4" id="KW-1185">Reference proteome</keyword>
<dbReference type="EMBL" id="CABFWN010000002">
    <property type="protein sequence ID" value="VUG17355.1"/>
    <property type="molecule type" value="Genomic_DNA"/>
</dbReference>
<evidence type="ECO:0000256" key="1">
    <source>
        <dbReference type="SAM" id="MobiDB-lite"/>
    </source>
</evidence>
<feature type="region of interest" description="Disordered" evidence="1">
    <location>
        <begin position="1"/>
        <end position="54"/>
    </location>
</feature>
<sequence>MDLMGDIVEHDLSGAEALPPKPKQQENGRRNASNNGFPTARKQRPSRWRQRLEKKGITSISGVVKADRIDQKLSVNEEKIDGTDGLANEKSQREQISQQNLNYVKHMNVSEKEEMRKELLENVNSKTLSLLIKRSRQGKKEENDEKKEENNEEKEKKEDYEKGKKENNDDKNKNSKSEESGDMGTKLVPDVVPIIDADNTWIGGYKNTETATEAKDSGVYIDTKKEDKAAKCKQNDGKKSGEVENGSSGSSLKPVLKKYGKSKQKAKKVRFNNEAKVQYPDAKGKESDNHNSDDEWEDIEFLDDAGPTYDEARKLSGESAKKTIDHAKFHKREDEYEKIDLADPAFNEKLHEKYFPDLPSNPNQLEWMSNKNVPKTPEVVSYDSIDDLRFDFKGDIITSENIAQHSETTKDGLHNHSAHPELPGYTIPELAQYLQSTYPGQRCIASRTLGRIMFKLGTLSYSITEVTNEKAGGVEKEKRKASGEQGLFEQKCWELILKLHILEMLNNSAAETEKNISVRNYAIEALWLWSQADGDDICKKVAAQVERERQIYQV</sequence>
<evidence type="ECO:0000313" key="3">
    <source>
        <dbReference type="EMBL" id="VUG17355.1"/>
    </source>
</evidence>
<dbReference type="InterPro" id="IPR039913">
    <property type="entry name" value="RPAP1/Rba50"/>
</dbReference>
<feature type="compositionally biased region" description="Basic residues" evidence="1">
    <location>
        <begin position="255"/>
        <end position="270"/>
    </location>
</feature>
<protein>
    <submittedName>
        <fullName evidence="3">DEBR0S2_04940g1_1</fullName>
    </submittedName>
</protein>
<feature type="compositionally biased region" description="Basic and acidic residues" evidence="1">
    <location>
        <begin position="138"/>
        <end position="179"/>
    </location>
</feature>
<feature type="compositionally biased region" description="Basic and acidic residues" evidence="1">
    <location>
        <begin position="282"/>
        <end position="293"/>
    </location>
</feature>